<dbReference type="Proteomes" id="UP001597512">
    <property type="component" value="Unassembled WGS sequence"/>
</dbReference>
<evidence type="ECO:0000256" key="1">
    <source>
        <dbReference type="SAM" id="SignalP"/>
    </source>
</evidence>
<keyword evidence="1" id="KW-0732">Signal</keyword>
<evidence type="ECO:0008006" key="4">
    <source>
        <dbReference type="Google" id="ProtNLM"/>
    </source>
</evidence>
<sequence length="158" mass="17633">MIKIQSLLICLLVLAGVGCQSNHQSETATTSSDTTTQATSEVVASLEKDVLAVHDSAMLDMSDMMRVKKAVTLQLTELSGKKPSAEVTQRKEQGLRVSNVLAKADEAMMAWMYEYNGDTLHKLDHKQAMLYLKEQQLKVNTVRQRMRKSIADAKTYLK</sequence>
<accession>A0ABW6AKD9</accession>
<dbReference type="EMBL" id="JBHUOM010000002">
    <property type="protein sequence ID" value="MFD2934255.1"/>
    <property type="molecule type" value="Genomic_DNA"/>
</dbReference>
<evidence type="ECO:0000313" key="3">
    <source>
        <dbReference type="Proteomes" id="UP001597512"/>
    </source>
</evidence>
<name>A0ABW6AKD9_9BACT</name>
<protein>
    <recommendedName>
        <fullName evidence="4">Viral A-type inclusion protein</fullName>
    </recommendedName>
</protein>
<feature type="chain" id="PRO_5047266854" description="Viral A-type inclusion protein" evidence="1">
    <location>
        <begin position="16"/>
        <end position="158"/>
    </location>
</feature>
<organism evidence="2 3">
    <name type="scientific">Spirosoma flavum</name>
    <dbReference type="NCBI Taxonomy" id="2048557"/>
    <lineage>
        <taxon>Bacteria</taxon>
        <taxon>Pseudomonadati</taxon>
        <taxon>Bacteroidota</taxon>
        <taxon>Cytophagia</taxon>
        <taxon>Cytophagales</taxon>
        <taxon>Cytophagaceae</taxon>
        <taxon>Spirosoma</taxon>
    </lineage>
</organism>
<reference evidence="3" key="1">
    <citation type="journal article" date="2019" name="Int. J. Syst. Evol. Microbiol.">
        <title>The Global Catalogue of Microorganisms (GCM) 10K type strain sequencing project: providing services to taxonomists for standard genome sequencing and annotation.</title>
        <authorList>
            <consortium name="The Broad Institute Genomics Platform"/>
            <consortium name="The Broad Institute Genome Sequencing Center for Infectious Disease"/>
            <person name="Wu L."/>
            <person name="Ma J."/>
        </authorList>
    </citation>
    <scope>NUCLEOTIDE SEQUENCE [LARGE SCALE GENOMIC DNA]</scope>
    <source>
        <strain evidence="3">KCTC 52490</strain>
    </source>
</reference>
<evidence type="ECO:0000313" key="2">
    <source>
        <dbReference type="EMBL" id="MFD2934255.1"/>
    </source>
</evidence>
<proteinExistence type="predicted"/>
<dbReference type="PROSITE" id="PS51257">
    <property type="entry name" value="PROKAR_LIPOPROTEIN"/>
    <property type="match status" value="1"/>
</dbReference>
<feature type="signal peptide" evidence="1">
    <location>
        <begin position="1"/>
        <end position="15"/>
    </location>
</feature>
<keyword evidence="3" id="KW-1185">Reference proteome</keyword>
<gene>
    <name evidence="2" type="ORF">ACFS25_10710</name>
</gene>
<dbReference type="RefSeq" id="WP_381499783.1">
    <property type="nucleotide sequence ID" value="NZ_JBHUOM010000002.1"/>
</dbReference>
<comment type="caution">
    <text evidence="2">The sequence shown here is derived from an EMBL/GenBank/DDBJ whole genome shotgun (WGS) entry which is preliminary data.</text>
</comment>